<dbReference type="Proteomes" id="UP000207598">
    <property type="component" value="Unassembled WGS sequence"/>
</dbReference>
<organism evidence="2 3">
    <name type="scientific">Maliponia aquimaris</name>
    <dbReference type="NCBI Taxonomy" id="1673631"/>
    <lineage>
        <taxon>Bacteria</taxon>
        <taxon>Pseudomonadati</taxon>
        <taxon>Pseudomonadota</taxon>
        <taxon>Alphaproteobacteria</taxon>
        <taxon>Rhodobacterales</taxon>
        <taxon>Paracoccaceae</taxon>
        <taxon>Maliponia</taxon>
    </lineage>
</organism>
<name>A0A238JSR1_9RHOB</name>
<keyword evidence="1" id="KW-1133">Transmembrane helix</keyword>
<keyword evidence="1" id="KW-0472">Membrane</keyword>
<accession>A0A238JSR1</accession>
<dbReference type="EMBL" id="FXYF01000001">
    <property type="protein sequence ID" value="SMX33699.1"/>
    <property type="molecule type" value="Genomic_DNA"/>
</dbReference>
<proteinExistence type="predicted"/>
<protein>
    <recommendedName>
        <fullName evidence="4">Lipopolysaccharide-assembly, LptC-related</fullName>
    </recommendedName>
</protein>
<dbReference type="AlphaFoldDB" id="A0A238JSR1"/>
<dbReference type="RefSeq" id="WP_094019381.1">
    <property type="nucleotide sequence ID" value="NZ_FXYF01000001.1"/>
</dbReference>
<sequence length="204" mass="21743">MARAGGLYSRVIAWLKILLPLAALALLSTMFLLSRPREPLQNAPFADALSSGAADQKVTAPYYAGTTERGDMLTMTARTARPQEGGSIVADRLEARMRLSDGSEIRLDATEALLRDREHKALLSGGVRIESSQGYVLTTEGLVSHLDKVAAESTGPVQGVGPMGHFEAGHLKILPAEADGEVQLLFSGGVKLVYQPPDNESTSE</sequence>
<feature type="transmembrane region" description="Helical" evidence="1">
    <location>
        <begin position="12"/>
        <end position="33"/>
    </location>
</feature>
<reference evidence="2 3" key="1">
    <citation type="submission" date="2017-05" db="EMBL/GenBank/DDBJ databases">
        <authorList>
            <person name="Song R."/>
            <person name="Chenine A.L."/>
            <person name="Ruprecht R.M."/>
        </authorList>
    </citation>
    <scope>NUCLEOTIDE SEQUENCE [LARGE SCALE GENOMIC DNA]</scope>
    <source>
        <strain evidence="2 3">CECT 8898</strain>
    </source>
</reference>
<keyword evidence="1" id="KW-0812">Transmembrane</keyword>
<evidence type="ECO:0000313" key="3">
    <source>
        <dbReference type="Proteomes" id="UP000207598"/>
    </source>
</evidence>
<evidence type="ECO:0008006" key="4">
    <source>
        <dbReference type="Google" id="ProtNLM"/>
    </source>
</evidence>
<evidence type="ECO:0000313" key="2">
    <source>
        <dbReference type="EMBL" id="SMX33699.1"/>
    </source>
</evidence>
<dbReference type="OrthoDB" id="7871110at2"/>
<gene>
    <name evidence="2" type="ORF">MAA8898_00518</name>
</gene>
<keyword evidence="3" id="KW-1185">Reference proteome</keyword>
<evidence type="ECO:0000256" key="1">
    <source>
        <dbReference type="SAM" id="Phobius"/>
    </source>
</evidence>